<evidence type="ECO:0000313" key="2">
    <source>
        <dbReference type="EMBL" id="EYB95653.1"/>
    </source>
</evidence>
<comment type="caution">
    <text evidence="2">The sequence shown here is derived from an EMBL/GenBank/DDBJ whole genome shotgun (WGS) entry which is preliminary data.</text>
</comment>
<proteinExistence type="predicted"/>
<sequence length="92" mass="10579">MERSDDDGCLPFLNTKIKIIRGQKKHVWYKKPASANILIHSRSAHPNFIKANVVRNFLRTKDKLRSATDPNVEREVARILDTNGYNAYPITT</sequence>
<dbReference type="EMBL" id="JARK01001493">
    <property type="protein sequence ID" value="EYB95653.1"/>
    <property type="molecule type" value="Genomic_DNA"/>
</dbReference>
<gene>
    <name evidence="2" type="primary">Acey_s0157.g3192</name>
    <name evidence="2" type="ORF">Y032_0157g3192</name>
</gene>
<keyword evidence="3" id="KW-1185">Reference proteome</keyword>
<accession>A0A016SY49</accession>
<dbReference type="Pfam" id="PF26215">
    <property type="entry name" value="HTH_animal"/>
    <property type="match status" value="1"/>
</dbReference>
<dbReference type="Proteomes" id="UP000024635">
    <property type="component" value="Unassembled WGS sequence"/>
</dbReference>
<evidence type="ECO:0000313" key="3">
    <source>
        <dbReference type="Proteomes" id="UP000024635"/>
    </source>
</evidence>
<dbReference type="OrthoDB" id="5821057at2759"/>
<name>A0A016SY49_9BILA</name>
<evidence type="ECO:0000259" key="1">
    <source>
        <dbReference type="Pfam" id="PF26215"/>
    </source>
</evidence>
<organism evidence="2 3">
    <name type="scientific">Ancylostoma ceylanicum</name>
    <dbReference type="NCBI Taxonomy" id="53326"/>
    <lineage>
        <taxon>Eukaryota</taxon>
        <taxon>Metazoa</taxon>
        <taxon>Ecdysozoa</taxon>
        <taxon>Nematoda</taxon>
        <taxon>Chromadorea</taxon>
        <taxon>Rhabditida</taxon>
        <taxon>Rhabditina</taxon>
        <taxon>Rhabditomorpha</taxon>
        <taxon>Strongyloidea</taxon>
        <taxon>Ancylostomatidae</taxon>
        <taxon>Ancylostomatinae</taxon>
        <taxon>Ancylostoma</taxon>
    </lineage>
</organism>
<feature type="domain" description="Helix-turn-helix" evidence="1">
    <location>
        <begin position="37"/>
        <end position="87"/>
    </location>
</feature>
<dbReference type="AlphaFoldDB" id="A0A016SY49"/>
<dbReference type="InterPro" id="IPR058912">
    <property type="entry name" value="HTH_animal"/>
</dbReference>
<reference evidence="3" key="1">
    <citation type="journal article" date="2015" name="Nat. Genet.">
        <title>The genome and transcriptome of the zoonotic hookworm Ancylostoma ceylanicum identify infection-specific gene families.</title>
        <authorList>
            <person name="Schwarz E.M."/>
            <person name="Hu Y."/>
            <person name="Antoshechkin I."/>
            <person name="Miller M.M."/>
            <person name="Sternberg P.W."/>
            <person name="Aroian R.V."/>
        </authorList>
    </citation>
    <scope>NUCLEOTIDE SEQUENCE</scope>
    <source>
        <strain evidence="3">HY135</strain>
    </source>
</reference>
<protein>
    <recommendedName>
        <fullName evidence="1">Helix-turn-helix domain-containing protein</fullName>
    </recommendedName>
</protein>